<dbReference type="WBParaSite" id="HCON_00170450-00001">
    <property type="protein sequence ID" value="HCON_00170450-00001"/>
    <property type="gene ID" value="HCON_00170450"/>
</dbReference>
<feature type="region of interest" description="Disordered" evidence="1">
    <location>
        <begin position="69"/>
        <end position="89"/>
    </location>
</feature>
<reference evidence="3" key="1">
    <citation type="submission" date="2020-12" db="UniProtKB">
        <authorList>
            <consortium name="WormBaseParasite"/>
        </authorList>
    </citation>
    <scope>IDENTIFICATION</scope>
    <source>
        <strain evidence="3">MHco3</strain>
    </source>
</reference>
<evidence type="ECO:0000313" key="2">
    <source>
        <dbReference type="Proteomes" id="UP000025227"/>
    </source>
</evidence>
<feature type="region of interest" description="Disordered" evidence="1">
    <location>
        <begin position="114"/>
        <end position="134"/>
    </location>
</feature>
<sequence>MLGISLYTQVQKGIRSSELRQRTKIRDAVGYAKKSKISFFTKALNERNVEPRVPEARTIHWTTLARDRRRDNGDVTGARSRKSMIKGTTAKAHVIRDARLSNVFARRIKAYERKSENELRQQARERNKGEAFRE</sequence>
<protein>
    <submittedName>
        <fullName evidence="3">Uncharacterized protein</fullName>
    </submittedName>
</protein>
<evidence type="ECO:0000313" key="3">
    <source>
        <dbReference type="WBParaSite" id="HCON_00170450-00001"/>
    </source>
</evidence>
<proteinExistence type="predicted"/>
<name>A0A7I5EE51_HAECO</name>
<evidence type="ECO:0000256" key="1">
    <source>
        <dbReference type="SAM" id="MobiDB-lite"/>
    </source>
</evidence>
<keyword evidence="2" id="KW-1185">Reference proteome</keyword>
<dbReference type="AlphaFoldDB" id="A0A7I5EE51"/>
<dbReference type="Proteomes" id="UP000025227">
    <property type="component" value="Unplaced"/>
</dbReference>
<accession>A0A7I5EE51</accession>
<organism evidence="2 3">
    <name type="scientific">Haemonchus contortus</name>
    <name type="common">Barber pole worm</name>
    <dbReference type="NCBI Taxonomy" id="6289"/>
    <lineage>
        <taxon>Eukaryota</taxon>
        <taxon>Metazoa</taxon>
        <taxon>Ecdysozoa</taxon>
        <taxon>Nematoda</taxon>
        <taxon>Chromadorea</taxon>
        <taxon>Rhabditida</taxon>
        <taxon>Rhabditina</taxon>
        <taxon>Rhabditomorpha</taxon>
        <taxon>Strongyloidea</taxon>
        <taxon>Trichostrongylidae</taxon>
        <taxon>Haemonchus</taxon>
    </lineage>
</organism>